<dbReference type="PANTHER" id="PTHR33116:SF78">
    <property type="entry name" value="OS12G0587133 PROTEIN"/>
    <property type="match status" value="1"/>
</dbReference>
<accession>A0ABQ4Y3D7</accession>
<keyword evidence="2" id="KW-0808">Transferase</keyword>
<gene>
    <name evidence="2" type="ORF">Tco_0704518</name>
</gene>
<name>A0ABQ4Y3D7_9ASTR</name>
<dbReference type="Proteomes" id="UP001151760">
    <property type="component" value="Unassembled WGS sequence"/>
</dbReference>
<protein>
    <submittedName>
        <fullName evidence="2">RNA-directed DNA polymerase, eukaryota, reverse transcriptase zinc-binding domain protein</fullName>
    </submittedName>
</protein>
<keyword evidence="2" id="KW-0695">RNA-directed DNA polymerase</keyword>
<dbReference type="PANTHER" id="PTHR33116">
    <property type="entry name" value="REVERSE TRANSCRIPTASE ZINC-BINDING DOMAIN-CONTAINING PROTEIN-RELATED-RELATED"/>
    <property type="match status" value="1"/>
</dbReference>
<dbReference type="PROSITE" id="PS50878">
    <property type="entry name" value="RT_POL"/>
    <property type="match status" value="1"/>
</dbReference>
<dbReference type="GO" id="GO:0003964">
    <property type="term" value="F:RNA-directed DNA polymerase activity"/>
    <property type="evidence" value="ECO:0007669"/>
    <property type="project" value="UniProtKB-KW"/>
</dbReference>
<feature type="domain" description="Reverse transcriptase" evidence="1">
    <location>
        <begin position="1"/>
        <end position="133"/>
    </location>
</feature>
<evidence type="ECO:0000313" key="2">
    <source>
        <dbReference type="EMBL" id="GJS71677.1"/>
    </source>
</evidence>
<dbReference type="InterPro" id="IPR000477">
    <property type="entry name" value="RT_dom"/>
</dbReference>
<evidence type="ECO:0000313" key="3">
    <source>
        <dbReference type="Proteomes" id="UP001151760"/>
    </source>
</evidence>
<dbReference type="EMBL" id="BQNB010010024">
    <property type="protein sequence ID" value="GJS71677.1"/>
    <property type="molecule type" value="Genomic_DNA"/>
</dbReference>
<keyword evidence="2" id="KW-0548">Nucleotidyltransferase</keyword>
<comment type="caution">
    <text evidence="2">The sequence shown here is derived from an EMBL/GenBank/DDBJ whole genome shotgun (WGS) entry which is preliminary data.</text>
</comment>
<dbReference type="Pfam" id="PF00078">
    <property type="entry name" value="RVT_1"/>
    <property type="match status" value="1"/>
</dbReference>
<evidence type="ECO:0000259" key="1">
    <source>
        <dbReference type="PROSITE" id="PS50878"/>
    </source>
</evidence>
<proteinExistence type="predicted"/>
<keyword evidence="3" id="KW-1185">Reference proteome</keyword>
<sequence length="365" mass="41021">MNGSPTRIPFFKGQQGDPLSPFLFILIMESLHISFQRVVDASMFKGIALDSSMQLSHMFYADDAVFVGQWNNLNIDTIIHVLKCFHRASGLCINMSKSKIMGIFVNEDRVKQAASKIRCEILKVPFSYLGSHESSLAYGIYSMSFFNGVDLGSKKSIWLKWNSVLASKEKGGLGVSSLYALNRAIMFKCVWRFTTQKTSLWARVIKAIHGGDGKIGKHSKAGHASIWHDIVQEMDAFKHHGIDLYSFMQKKLGDGANTSFWEDVWCENTPRSGVEHSQLVDLLAKIEGVSLGMMNDRWTWTLEGSGVFSIASVRKLIDDRIEVAFRRPEGSSPTRRLMMPCPINAFLSALTCRSEDAEWRLWGSS</sequence>
<reference evidence="2" key="1">
    <citation type="journal article" date="2022" name="Int. J. Mol. Sci.">
        <title>Draft Genome of Tanacetum Coccineum: Genomic Comparison of Closely Related Tanacetum-Family Plants.</title>
        <authorList>
            <person name="Yamashiro T."/>
            <person name="Shiraishi A."/>
            <person name="Nakayama K."/>
            <person name="Satake H."/>
        </authorList>
    </citation>
    <scope>NUCLEOTIDE SEQUENCE</scope>
</reference>
<reference evidence="2" key="2">
    <citation type="submission" date="2022-01" db="EMBL/GenBank/DDBJ databases">
        <authorList>
            <person name="Yamashiro T."/>
            <person name="Shiraishi A."/>
            <person name="Satake H."/>
            <person name="Nakayama K."/>
        </authorList>
    </citation>
    <scope>NUCLEOTIDE SEQUENCE</scope>
</reference>
<organism evidence="2 3">
    <name type="scientific">Tanacetum coccineum</name>
    <dbReference type="NCBI Taxonomy" id="301880"/>
    <lineage>
        <taxon>Eukaryota</taxon>
        <taxon>Viridiplantae</taxon>
        <taxon>Streptophyta</taxon>
        <taxon>Embryophyta</taxon>
        <taxon>Tracheophyta</taxon>
        <taxon>Spermatophyta</taxon>
        <taxon>Magnoliopsida</taxon>
        <taxon>eudicotyledons</taxon>
        <taxon>Gunneridae</taxon>
        <taxon>Pentapetalae</taxon>
        <taxon>asterids</taxon>
        <taxon>campanulids</taxon>
        <taxon>Asterales</taxon>
        <taxon>Asteraceae</taxon>
        <taxon>Asteroideae</taxon>
        <taxon>Anthemideae</taxon>
        <taxon>Anthemidinae</taxon>
        <taxon>Tanacetum</taxon>
    </lineage>
</organism>